<dbReference type="AlphaFoldDB" id="A0A7D4BNS2"/>
<dbReference type="KEGG" id="kpul:GXN76_02485"/>
<gene>
    <name evidence="1" type="ORF">GXN76_02485</name>
</gene>
<keyword evidence="2" id="KW-1185">Reference proteome</keyword>
<organism evidence="1 2">
    <name type="scientific">Kroppenstedtia pulmonis</name>
    <dbReference type="NCBI Taxonomy" id="1380685"/>
    <lineage>
        <taxon>Bacteria</taxon>
        <taxon>Bacillati</taxon>
        <taxon>Bacillota</taxon>
        <taxon>Bacilli</taxon>
        <taxon>Bacillales</taxon>
        <taxon>Thermoactinomycetaceae</taxon>
        <taxon>Kroppenstedtia</taxon>
    </lineage>
</organism>
<sequence length="67" mass="6970">MGTLNNIFNLKIQTVSGPGSINFGSSLNIGAESNQKGVGGSEIIGDFGRSFNLASNRSIDPDVIDQV</sequence>
<dbReference type="EMBL" id="CP048104">
    <property type="protein sequence ID" value="QKG83451.1"/>
    <property type="molecule type" value="Genomic_DNA"/>
</dbReference>
<name>A0A7D4BNS2_9BACL</name>
<accession>A0A7D4BNS2</accession>
<evidence type="ECO:0000313" key="2">
    <source>
        <dbReference type="Proteomes" id="UP000503088"/>
    </source>
</evidence>
<evidence type="ECO:0000313" key="1">
    <source>
        <dbReference type="EMBL" id="QKG83451.1"/>
    </source>
</evidence>
<protein>
    <submittedName>
        <fullName evidence="1">Spore gernimation protein</fullName>
    </submittedName>
</protein>
<dbReference type="Proteomes" id="UP000503088">
    <property type="component" value="Chromosome"/>
</dbReference>
<reference evidence="1 2" key="1">
    <citation type="submission" date="2020-01" db="EMBL/GenBank/DDBJ databases">
        <authorList>
            <person name="Gulvik C.A."/>
            <person name="Batra D.G."/>
        </authorList>
    </citation>
    <scope>NUCLEOTIDE SEQUENCE [LARGE SCALE GENOMIC DNA]</scope>
    <source>
        <strain evidence="1 2">W9323</strain>
    </source>
</reference>
<dbReference type="RefSeq" id="WP_173220204.1">
    <property type="nucleotide sequence ID" value="NZ_CP048104.1"/>
</dbReference>
<proteinExistence type="predicted"/>
<dbReference type="Pfam" id="PF10676">
    <property type="entry name" value="gerPA"/>
    <property type="match status" value="1"/>
</dbReference>
<dbReference type="InterPro" id="IPR019618">
    <property type="entry name" value="Spore_germination_GerPA"/>
</dbReference>